<reference evidence="2 3" key="1">
    <citation type="submission" date="2019-01" db="EMBL/GenBank/DDBJ databases">
        <authorList>
            <person name="Li J."/>
        </authorList>
    </citation>
    <scope>NUCLEOTIDE SEQUENCE [LARGE SCALE GENOMIC DNA]</scope>
    <source>
        <strain evidence="2 3">CGMCC 4.7180</strain>
    </source>
</reference>
<keyword evidence="3" id="KW-1185">Reference proteome</keyword>
<dbReference type="SUPFAM" id="SSF51004">
    <property type="entry name" value="C-terminal (heme d1) domain of cytochrome cd1-nitrite reductase"/>
    <property type="match status" value="1"/>
</dbReference>
<feature type="non-terminal residue" evidence="2">
    <location>
        <position position="144"/>
    </location>
</feature>
<accession>A0A4Q2JDM0</accession>
<dbReference type="AlphaFoldDB" id="A0A4Q2JDM0"/>
<gene>
    <name evidence="2" type="ORF">ESO86_14885</name>
</gene>
<dbReference type="Proteomes" id="UP000292881">
    <property type="component" value="Unassembled WGS sequence"/>
</dbReference>
<dbReference type="InterPro" id="IPR050282">
    <property type="entry name" value="Cycloisomerase_2"/>
</dbReference>
<dbReference type="InterPro" id="IPR011048">
    <property type="entry name" value="Haem_d1_sf"/>
</dbReference>
<dbReference type="GO" id="GO:0017057">
    <property type="term" value="F:6-phosphogluconolactonase activity"/>
    <property type="evidence" value="ECO:0007669"/>
    <property type="project" value="TreeGrafter"/>
</dbReference>
<dbReference type="InterPro" id="IPR019405">
    <property type="entry name" value="Lactonase_7-beta_prop"/>
</dbReference>
<evidence type="ECO:0000313" key="3">
    <source>
        <dbReference type="Proteomes" id="UP000292881"/>
    </source>
</evidence>
<comment type="similarity">
    <text evidence="1">Belongs to the cycloisomerase 2 family.</text>
</comment>
<organism evidence="2 3">
    <name type="scientific">Agromyces binzhouensis</name>
    <dbReference type="NCBI Taxonomy" id="1817495"/>
    <lineage>
        <taxon>Bacteria</taxon>
        <taxon>Bacillati</taxon>
        <taxon>Actinomycetota</taxon>
        <taxon>Actinomycetes</taxon>
        <taxon>Micrococcales</taxon>
        <taxon>Microbacteriaceae</taxon>
        <taxon>Agromyces</taxon>
    </lineage>
</organism>
<dbReference type="EMBL" id="SDPL01000405">
    <property type="protein sequence ID" value="RXZ44107.1"/>
    <property type="molecule type" value="Genomic_DNA"/>
</dbReference>
<dbReference type="RefSeq" id="WP_165307941.1">
    <property type="nucleotide sequence ID" value="NZ_SDPL01000405.1"/>
</dbReference>
<name>A0A4Q2JDM0_9MICO</name>
<evidence type="ECO:0000256" key="1">
    <source>
        <dbReference type="ARBA" id="ARBA00005564"/>
    </source>
</evidence>
<sequence length="144" mass="14787">MSERMEPRTRRFLLGSYTPDGPAPSVHLAERSPDGRWRIVTSAAASNPSFVARSGELVFAVFEAASGSVASFRLDGDAITPVDVVEHGEADPCHVVAAMHLGVVLVANYTSGSITAVPVDGAGALGAPVTLPLPAGGGPVPDRQ</sequence>
<dbReference type="PANTHER" id="PTHR30344:SF1">
    <property type="entry name" value="6-PHOSPHOGLUCONOLACTONASE"/>
    <property type="match status" value="1"/>
</dbReference>
<dbReference type="Gene3D" id="2.130.10.10">
    <property type="entry name" value="YVTN repeat-like/Quinoprotein amine dehydrogenase"/>
    <property type="match status" value="1"/>
</dbReference>
<dbReference type="Pfam" id="PF10282">
    <property type="entry name" value="Lactonase"/>
    <property type="match status" value="1"/>
</dbReference>
<protein>
    <submittedName>
        <fullName evidence="2">Lactonase family protein</fullName>
    </submittedName>
</protein>
<proteinExistence type="inferred from homology"/>
<evidence type="ECO:0000313" key="2">
    <source>
        <dbReference type="EMBL" id="RXZ44107.1"/>
    </source>
</evidence>
<dbReference type="InterPro" id="IPR015943">
    <property type="entry name" value="WD40/YVTN_repeat-like_dom_sf"/>
</dbReference>
<dbReference type="PANTHER" id="PTHR30344">
    <property type="entry name" value="6-PHOSPHOGLUCONOLACTONASE-RELATED"/>
    <property type="match status" value="1"/>
</dbReference>
<comment type="caution">
    <text evidence="2">The sequence shown here is derived from an EMBL/GenBank/DDBJ whole genome shotgun (WGS) entry which is preliminary data.</text>
</comment>